<proteinExistence type="predicted"/>
<evidence type="ECO:0000313" key="3">
    <source>
        <dbReference type="Proteomes" id="UP001175261"/>
    </source>
</evidence>
<keyword evidence="3" id="KW-1185">Reference proteome</keyword>
<gene>
    <name evidence="2" type="ORF">NLU13_8910</name>
</gene>
<evidence type="ECO:0000256" key="1">
    <source>
        <dbReference type="SAM" id="SignalP"/>
    </source>
</evidence>
<accession>A0AA39G9R3</accession>
<sequence length="290" mass="31138">MKITSVYLAALAMTPLAAAAPQSQRKGDDVLTNLFKVEGDDWLQAIKEEAARQETGGDKSIQARGNGKYKVHAMYTDNMINVGDMNYFAVLWQRMYDVSDDEGGLSDTTTGAWHQFCQAPGADANVQARFILDGQWGAVNGVSGWNMRDALIHSMWETARTIGTTGSNAYTVYSDCSGWTWQEGVPNSPSAACGPVARVQCPQNSDCPMHGMECEGSKPGAWLPSIMRINVYNPDGSLRADAYQARISSELTGSQGCDKLTRIAGAVAGFLPGAGQFFAAGISVQCILRG</sequence>
<evidence type="ECO:0000313" key="2">
    <source>
        <dbReference type="EMBL" id="KAK0382994.1"/>
    </source>
</evidence>
<feature type="signal peptide" evidence="1">
    <location>
        <begin position="1"/>
        <end position="19"/>
    </location>
</feature>
<dbReference type="EMBL" id="JAPDFR010000009">
    <property type="protein sequence ID" value="KAK0382994.1"/>
    <property type="molecule type" value="Genomic_DNA"/>
</dbReference>
<organism evidence="2 3">
    <name type="scientific">Sarocladium strictum</name>
    <name type="common">Black bundle disease fungus</name>
    <name type="synonym">Acremonium strictum</name>
    <dbReference type="NCBI Taxonomy" id="5046"/>
    <lineage>
        <taxon>Eukaryota</taxon>
        <taxon>Fungi</taxon>
        <taxon>Dikarya</taxon>
        <taxon>Ascomycota</taxon>
        <taxon>Pezizomycotina</taxon>
        <taxon>Sordariomycetes</taxon>
        <taxon>Hypocreomycetidae</taxon>
        <taxon>Hypocreales</taxon>
        <taxon>Sarocladiaceae</taxon>
        <taxon>Sarocladium</taxon>
    </lineage>
</organism>
<reference evidence="2" key="1">
    <citation type="submission" date="2022-10" db="EMBL/GenBank/DDBJ databases">
        <title>Determination and structural analysis of whole genome sequence of Sarocladium strictum F4-1.</title>
        <authorList>
            <person name="Hu L."/>
            <person name="Jiang Y."/>
        </authorList>
    </citation>
    <scope>NUCLEOTIDE SEQUENCE</scope>
    <source>
        <strain evidence="2">F4-1</strain>
    </source>
</reference>
<name>A0AA39G9R3_SARSR</name>
<feature type="chain" id="PRO_5041271839" evidence="1">
    <location>
        <begin position="20"/>
        <end position="290"/>
    </location>
</feature>
<dbReference type="AlphaFoldDB" id="A0AA39G9R3"/>
<protein>
    <submittedName>
        <fullName evidence="2">Uncharacterized protein</fullName>
    </submittedName>
</protein>
<keyword evidence="1" id="KW-0732">Signal</keyword>
<comment type="caution">
    <text evidence="2">The sequence shown here is derived from an EMBL/GenBank/DDBJ whole genome shotgun (WGS) entry which is preliminary data.</text>
</comment>
<dbReference type="Proteomes" id="UP001175261">
    <property type="component" value="Unassembled WGS sequence"/>
</dbReference>